<dbReference type="InterPro" id="IPR021109">
    <property type="entry name" value="Peptidase_aspartic_dom_sf"/>
</dbReference>
<accession>A0AAN8XIE5</accession>
<comment type="caution">
    <text evidence="1">The sequence shown here is derived from an EMBL/GenBank/DDBJ whole genome shotgun (WGS) entry which is preliminary data.</text>
</comment>
<dbReference type="Proteomes" id="UP001381693">
    <property type="component" value="Unassembled WGS sequence"/>
</dbReference>
<dbReference type="EMBL" id="JAXCGZ010001984">
    <property type="protein sequence ID" value="KAK7084781.1"/>
    <property type="molecule type" value="Genomic_DNA"/>
</dbReference>
<dbReference type="AlphaFoldDB" id="A0AAN8XIE5"/>
<proteinExistence type="predicted"/>
<dbReference type="SUPFAM" id="SSF50630">
    <property type="entry name" value="Acid proteases"/>
    <property type="match status" value="1"/>
</dbReference>
<evidence type="ECO:0008006" key="3">
    <source>
        <dbReference type="Google" id="ProtNLM"/>
    </source>
</evidence>
<evidence type="ECO:0000313" key="2">
    <source>
        <dbReference type="Proteomes" id="UP001381693"/>
    </source>
</evidence>
<keyword evidence="2" id="KW-1185">Reference proteome</keyword>
<organism evidence="1 2">
    <name type="scientific">Halocaridina rubra</name>
    <name type="common">Hawaiian red shrimp</name>
    <dbReference type="NCBI Taxonomy" id="373956"/>
    <lineage>
        <taxon>Eukaryota</taxon>
        <taxon>Metazoa</taxon>
        <taxon>Ecdysozoa</taxon>
        <taxon>Arthropoda</taxon>
        <taxon>Crustacea</taxon>
        <taxon>Multicrustacea</taxon>
        <taxon>Malacostraca</taxon>
        <taxon>Eumalacostraca</taxon>
        <taxon>Eucarida</taxon>
        <taxon>Decapoda</taxon>
        <taxon>Pleocyemata</taxon>
        <taxon>Caridea</taxon>
        <taxon>Atyoidea</taxon>
        <taxon>Atyidae</taxon>
        <taxon>Halocaridina</taxon>
    </lineage>
</organism>
<sequence>MEGRSVSALIDAGNSCSALAPWECGARGVMDLIRSVNGDAVRCVGSSVVTVSVGGVAVVMDCVVTESLVDRIGAVLGVNLIEKLGGLEFYNGKVTALNKAPTGWPNDDATKRDA</sequence>
<name>A0AAN8XIE5_HALRR</name>
<protein>
    <recommendedName>
        <fullName evidence="3">Aspartyl protease</fullName>
    </recommendedName>
</protein>
<reference evidence="1 2" key="1">
    <citation type="submission" date="2023-11" db="EMBL/GenBank/DDBJ databases">
        <title>Halocaridina rubra genome assembly.</title>
        <authorList>
            <person name="Smith C."/>
        </authorList>
    </citation>
    <scope>NUCLEOTIDE SEQUENCE [LARGE SCALE GENOMIC DNA]</scope>
    <source>
        <strain evidence="1">EP-1</strain>
        <tissue evidence="1">Whole</tissue>
    </source>
</reference>
<evidence type="ECO:0000313" key="1">
    <source>
        <dbReference type="EMBL" id="KAK7084781.1"/>
    </source>
</evidence>
<gene>
    <name evidence="1" type="ORF">SK128_016058</name>
</gene>